<dbReference type="STRING" id="1184151.AW736_23700"/>
<name>A0A178IB73_9BACT</name>
<sequence length="62" mass="6754">MKLYFIACLFFATAAIMRQSAAGRACLILHPARFGPAPLCPRNPPLCSCSTVLMPGAWLQRC</sequence>
<evidence type="ECO:0000313" key="2">
    <source>
        <dbReference type="EMBL" id="OAM87264.1"/>
    </source>
</evidence>
<dbReference type="AlphaFoldDB" id="A0A178IB73"/>
<reference evidence="2 3" key="1">
    <citation type="submission" date="2016-01" db="EMBL/GenBank/DDBJ databases">
        <title>High potential of lignocellulose degradation of a new Verrucomicrobia species.</title>
        <authorList>
            <person name="Wang Y."/>
            <person name="Shi Y."/>
            <person name="Qiu Z."/>
            <person name="Liu S."/>
            <person name="Yang H."/>
        </authorList>
    </citation>
    <scope>NUCLEOTIDE SEQUENCE [LARGE SCALE GENOMIC DNA]</scope>
    <source>
        <strain evidence="2 3">TSB47</strain>
    </source>
</reference>
<dbReference type="Proteomes" id="UP000078486">
    <property type="component" value="Unassembled WGS sequence"/>
</dbReference>
<keyword evidence="1" id="KW-0732">Signal</keyword>
<proteinExistence type="predicted"/>
<keyword evidence="3" id="KW-1185">Reference proteome</keyword>
<feature type="signal peptide" evidence="1">
    <location>
        <begin position="1"/>
        <end position="21"/>
    </location>
</feature>
<comment type="caution">
    <text evidence="2">The sequence shown here is derived from an EMBL/GenBank/DDBJ whole genome shotgun (WGS) entry which is preliminary data.</text>
</comment>
<accession>A0A178IB73</accession>
<evidence type="ECO:0000256" key="1">
    <source>
        <dbReference type="SAM" id="SignalP"/>
    </source>
</evidence>
<feature type="chain" id="PRO_5008088561" evidence="1">
    <location>
        <begin position="22"/>
        <end position="62"/>
    </location>
</feature>
<evidence type="ECO:0000313" key="3">
    <source>
        <dbReference type="Proteomes" id="UP000078486"/>
    </source>
</evidence>
<dbReference type="EMBL" id="LRRQ01000175">
    <property type="protein sequence ID" value="OAM87264.1"/>
    <property type="molecule type" value="Genomic_DNA"/>
</dbReference>
<gene>
    <name evidence="2" type="ORF">AW736_23700</name>
</gene>
<organism evidence="2 3">
    <name type="scientific">Termitidicoccus mucosus</name>
    <dbReference type="NCBI Taxonomy" id="1184151"/>
    <lineage>
        <taxon>Bacteria</taxon>
        <taxon>Pseudomonadati</taxon>
        <taxon>Verrucomicrobiota</taxon>
        <taxon>Opitutia</taxon>
        <taxon>Opitutales</taxon>
        <taxon>Opitutaceae</taxon>
        <taxon>Termitidicoccus</taxon>
    </lineage>
</organism>
<protein>
    <submittedName>
        <fullName evidence="2">Uncharacterized protein</fullName>
    </submittedName>
</protein>